<evidence type="ECO:0000256" key="4">
    <source>
        <dbReference type="ARBA" id="ARBA00023125"/>
    </source>
</evidence>
<dbReference type="PRINTS" id="PR00056">
    <property type="entry name" value="HSFDOMAIN"/>
</dbReference>
<evidence type="ECO:0000256" key="8">
    <source>
        <dbReference type="SAM" id="MobiDB-lite"/>
    </source>
</evidence>
<evidence type="ECO:0000313" key="10">
    <source>
        <dbReference type="EMBL" id="KAG2192279.1"/>
    </source>
</evidence>
<dbReference type="PANTHER" id="PTHR10015:SF427">
    <property type="entry name" value="HEAT SHOCK FACTOR PROTEIN"/>
    <property type="match status" value="1"/>
</dbReference>
<dbReference type="SUPFAM" id="SSF46785">
    <property type="entry name" value="Winged helix' DNA-binding domain"/>
    <property type="match status" value="1"/>
</dbReference>
<evidence type="ECO:0000256" key="2">
    <source>
        <dbReference type="ARBA" id="ARBA00006403"/>
    </source>
</evidence>
<dbReference type="AlphaFoldDB" id="A0A8H7UVI1"/>
<feature type="compositionally biased region" description="Low complexity" evidence="8">
    <location>
        <begin position="384"/>
        <end position="395"/>
    </location>
</feature>
<dbReference type="GO" id="GO:0005634">
    <property type="term" value="C:nucleus"/>
    <property type="evidence" value="ECO:0007669"/>
    <property type="project" value="UniProtKB-SubCell"/>
</dbReference>
<comment type="caution">
    <text evidence="10">The sequence shown here is derived from an EMBL/GenBank/DDBJ whole genome shotgun (WGS) entry which is preliminary data.</text>
</comment>
<dbReference type="InterPro" id="IPR000232">
    <property type="entry name" value="HSF_DNA-bd"/>
</dbReference>
<feature type="domain" description="HSF-type DNA-binding" evidence="9">
    <location>
        <begin position="117"/>
        <end position="141"/>
    </location>
</feature>
<keyword evidence="4" id="KW-0238">DNA-binding</keyword>
<evidence type="ECO:0000256" key="6">
    <source>
        <dbReference type="ARBA" id="ARBA00023242"/>
    </source>
</evidence>
<evidence type="ECO:0000256" key="1">
    <source>
        <dbReference type="ARBA" id="ARBA00004123"/>
    </source>
</evidence>
<evidence type="ECO:0000259" key="9">
    <source>
        <dbReference type="PROSITE" id="PS00434"/>
    </source>
</evidence>
<gene>
    <name evidence="10" type="ORF">INT46_001648</name>
</gene>
<proteinExistence type="inferred from homology"/>
<dbReference type="PROSITE" id="PS00434">
    <property type="entry name" value="HSF_DOMAIN"/>
    <property type="match status" value="1"/>
</dbReference>
<dbReference type="PANTHER" id="PTHR10015">
    <property type="entry name" value="HEAT SHOCK TRANSCRIPTION FACTOR"/>
    <property type="match status" value="1"/>
</dbReference>
<evidence type="ECO:0000313" key="11">
    <source>
        <dbReference type="Proteomes" id="UP000650833"/>
    </source>
</evidence>
<keyword evidence="3" id="KW-0805">Transcription regulation</keyword>
<dbReference type="FunFam" id="1.10.10.10:FF:000027">
    <property type="entry name" value="Heat shock transcription factor 1"/>
    <property type="match status" value="1"/>
</dbReference>
<feature type="region of interest" description="Disordered" evidence="8">
    <location>
        <begin position="1"/>
        <end position="41"/>
    </location>
</feature>
<comment type="similarity">
    <text evidence="2 7">Belongs to the HSF family.</text>
</comment>
<sequence length="403" mass="45551">MEQTFNSSDNNTMRSFILSNNGGGYTQSTPPQTQSLPTNPDQTLYNSTATTTATTAATTATTSQPVQIPQKSAHANTFVHKLYNMVLDDQFQHLIAWNYTGASFIVCNIMEFARDVLPKHFKHNNFSSFVRQLNMYGFHKVNKSPRGHRTLAENQIWEFSHSKFLRDRPDLLDDIKRKTMESDTVRRETDFHAHMAMMQVSQSDMLQQINHLYDSFSQIVKELHDTKQKQEHHNKLVKNVLSYITQQNGGQLPHELGSEFKRLDVNKTAPSIFVTTHQDHFNTANHHHHHRQQPLVPTQNCPNNSLLPSITYSNTLPPSPNPRNLASSSTTSSSSSLDKNNNNYYQTNTSQSPSQVLAVAQAAASVTVTLPDIMNSPTPTHQTSNNRNNHFSFSHSSHHTMNG</sequence>
<dbReference type="InterPro" id="IPR036388">
    <property type="entry name" value="WH-like_DNA-bd_sf"/>
</dbReference>
<feature type="compositionally biased region" description="Low complexity" evidence="8">
    <location>
        <begin position="327"/>
        <end position="350"/>
    </location>
</feature>
<dbReference type="InterPro" id="IPR036390">
    <property type="entry name" value="WH_DNA-bd_sf"/>
</dbReference>
<dbReference type="Gene3D" id="1.10.10.10">
    <property type="entry name" value="Winged helix-like DNA-binding domain superfamily/Winged helix DNA-binding domain"/>
    <property type="match status" value="1"/>
</dbReference>
<protein>
    <recommendedName>
        <fullName evidence="9">HSF-type DNA-binding domain-containing protein</fullName>
    </recommendedName>
</protein>
<keyword evidence="5" id="KW-0804">Transcription</keyword>
<evidence type="ECO:0000256" key="5">
    <source>
        <dbReference type="ARBA" id="ARBA00023163"/>
    </source>
</evidence>
<feature type="region of interest" description="Disordered" evidence="8">
    <location>
        <begin position="373"/>
        <end position="403"/>
    </location>
</feature>
<dbReference type="EMBL" id="JAEPRC010000742">
    <property type="protein sequence ID" value="KAG2192279.1"/>
    <property type="molecule type" value="Genomic_DNA"/>
</dbReference>
<evidence type="ECO:0000256" key="7">
    <source>
        <dbReference type="RuleBase" id="RU004020"/>
    </source>
</evidence>
<feature type="region of interest" description="Disordered" evidence="8">
    <location>
        <begin position="283"/>
        <end position="350"/>
    </location>
</feature>
<comment type="subcellular location">
    <subcellularLocation>
        <location evidence="1">Nucleus</location>
    </subcellularLocation>
</comment>
<organism evidence="10 11">
    <name type="scientific">Mucor plumbeus</name>
    <dbReference type="NCBI Taxonomy" id="97098"/>
    <lineage>
        <taxon>Eukaryota</taxon>
        <taxon>Fungi</taxon>
        <taxon>Fungi incertae sedis</taxon>
        <taxon>Mucoromycota</taxon>
        <taxon>Mucoromycotina</taxon>
        <taxon>Mucoromycetes</taxon>
        <taxon>Mucorales</taxon>
        <taxon>Mucorineae</taxon>
        <taxon>Mucoraceae</taxon>
        <taxon>Mucor</taxon>
    </lineage>
</organism>
<feature type="compositionally biased region" description="Polar residues" evidence="8">
    <location>
        <begin position="295"/>
        <end position="326"/>
    </location>
</feature>
<evidence type="ECO:0000256" key="3">
    <source>
        <dbReference type="ARBA" id="ARBA00023015"/>
    </source>
</evidence>
<dbReference type="Proteomes" id="UP000650833">
    <property type="component" value="Unassembled WGS sequence"/>
</dbReference>
<dbReference type="OrthoDB" id="60033at2759"/>
<keyword evidence="11" id="KW-1185">Reference proteome</keyword>
<reference evidence="10" key="1">
    <citation type="submission" date="2020-12" db="EMBL/GenBank/DDBJ databases">
        <title>Metabolic potential, ecology and presence of endohyphal bacteria is reflected in genomic diversity of Mucoromycotina.</title>
        <authorList>
            <person name="Muszewska A."/>
            <person name="Okrasinska A."/>
            <person name="Steczkiewicz K."/>
            <person name="Drgas O."/>
            <person name="Orlowska M."/>
            <person name="Perlinska-Lenart U."/>
            <person name="Aleksandrzak-Piekarczyk T."/>
            <person name="Szatraj K."/>
            <person name="Zielenkiewicz U."/>
            <person name="Pilsyk S."/>
            <person name="Malc E."/>
            <person name="Mieczkowski P."/>
            <person name="Kruszewska J.S."/>
            <person name="Biernat P."/>
            <person name="Pawlowska J."/>
        </authorList>
    </citation>
    <scope>NUCLEOTIDE SEQUENCE</scope>
    <source>
        <strain evidence="10">CBS 226.32</strain>
    </source>
</reference>
<dbReference type="Pfam" id="PF00447">
    <property type="entry name" value="HSF_DNA-bind"/>
    <property type="match status" value="1"/>
</dbReference>
<dbReference type="GO" id="GO:0043565">
    <property type="term" value="F:sequence-specific DNA binding"/>
    <property type="evidence" value="ECO:0007669"/>
    <property type="project" value="InterPro"/>
</dbReference>
<name>A0A8H7UVI1_9FUNG</name>
<dbReference type="SMART" id="SM00415">
    <property type="entry name" value="HSF"/>
    <property type="match status" value="1"/>
</dbReference>
<keyword evidence="6" id="KW-0539">Nucleus</keyword>
<dbReference type="GO" id="GO:0003700">
    <property type="term" value="F:DNA-binding transcription factor activity"/>
    <property type="evidence" value="ECO:0007669"/>
    <property type="project" value="InterPro"/>
</dbReference>
<accession>A0A8H7UVI1</accession>